<dbReference type="PANTHER" id="PTHR10039:SF15">
    <property type="entry name" value="NACHT DOMAIN-CONTAINING PROTEIN"/>
    <property type="match status" value="1"/>
</dbReference>
<dbReference type="Pfam" id="PF00018">
    <property type="entry name" value="SH3_1"/>
    <property type="match status" value="1"/>
</dbReference>
<dbReference type="Gene3D" id="2.30.30.40">
    <property type="entry name" value="SH3 Domains"/>
    <property type="match status" value="1"/>
</dbReference>
<dbReference type="SMART" id="SM00248">
    <property type="entry name" value="ANK"/>
    <property type="match status" value="10"/>
</dbReference>
<reference evidence="7" key="1">
    <citation type="submission" date="2023-03" db="EMBL/GenBank/DDBJ databases">
        <title>Massive genome expansion in bonnet fungi (Mycena s.s.) driven by repeated elements and novel gene families across ecological guilds.</title>
        <authorList>
            <consortium name="Lawrence Berkeley National Laboratory"/>
            <person name="Harder C.B."/>
            <person name="Miyauchi S."/>
            <person name="Viragh M."/>
            <person name="Kuo A."/>
            <person name="Thoen E."/>
            <person name="Andreopoulos B."/>
            <person name="Lu D."/>
            <person name="Skrede I."/>
            <person name="Drula E."/>
            <person name="Henrissat B."/>
            <person name="Morin E."/>
            <person name="Kohler A."/>
            <person name="Barry K."/>
            <person name="LaButti K."/>
            <person name="Morin E."/>
            <person name="Salamov A."/>
            <person name="Lipzen A."/>
            <person name="Mereny Z."/>
            <person name="Hegedus B."/>
            <person name="Baldrian P."/>
            <person name="Stursova M."/>
            <person name="Weitz H."/>
            <person name="Taylor A."/>
            <person name="Grigoriev I.V."/>
            <person name="Nagy L.G."/>
            <person name="Martin F."/>
            <person name="Kauserud H."/>
        </authorList>
    </citation>
    <scope>NUCLEOTIDE SEQUENCE</scope>
    <source>
        <strain evidence="7">CBHHK188m</strain>
    </source>
</reference>
<dbReference type="SUPFAM" id="SSF52540">
    <property type="entry name" value="P-loop containing nucleoside triphosphate hydrolases"/>
    <property type="match status" value="1"/>
</dbReference>
<evidence type="ECO:0000313" key="8">
    <source>
        <dbReference type="Proteomes" id="UP001215280"/>
    </source>
</evidence>
<feature type="signal peptide" evidence="5">
    <location>
        <begin position="1"/>
        <end position="22"/>
    </location>
</feature>
<dbReference type="InterPro" id="IPR027417">
    <property type="entry name" value="P-loop_NTPase"/>
</dbReference>
<dbReference type="Pfam" id="PF12796">
    <property type="entry name" value="Ank_2"/>
    <property type="match status" value="3"/>
</dbReference>
<evidence type="ECO:0000256" key="3">
    <source>
        <dbReference type="PROSITE-ProRule" id="PRU00023"/>
    </source>
</evidence>
<evidence type="ECO:0000256" key="1">
    <source>
        <dbReference type="ARBA" id="ARBA00022443"/>
    </source>
</evidence>
<dbReference type="PANTHER" id="PTHR10039">
    <property type="entry name" value="AMELOGENIN"/>
    <property type="match status" value="1"/>
</dbReference>
<dbReference type="Pfam" id="PF00023">
    <property type="entry name" value="Ank"/>
    <property type="match status" value="1"/>
</dbReference>
<keyword evidence="3" id="KW-0040">ANK repeat</keyword>
<dbReference type="PROSITE" id="PS50002">
    <property type="entry name" value="SH3"/>
    <property type="match status" value="1"/>
</dbReference>
<evidence type="ECO:0000256" key="2">
    <source>
        <dbReference type="ARBA" id="ARBA00022737"/>
    </source>
</evidence>
<protein>
    <submittedName>
        <fullName evidence="7">Ankyrin repeat-containing domain protein</fullName>
    </submittedName>
</protein>
<organism evidence="7 8">
    <name type="scientific">Mycena maculata</name>
    <dbReference type="NCBI Taxonomy" id="230809"/>
    <lineage>
        <taxon>Eukaryota</taxon>
        <taxon>Fungi</taxon>
        <taxon>Dikarya</taxon>
        <taxon>Basidiomycota</taxon>
        <taxon>Agaricomycotina</taxon>
        <taxon>Agaricomycetes</taxon>
        <taxon>Agaricomycetidae</taxon>
        <taxon>Agaricales</taxon>
        <taxon>Marasmiineae</taxon>
        <taxon>Mycenaceae</taxon>
        <taxon>Mycena</taxon>
    </lineage>
</organism>
<dbReference type="InterPro" id="IPR001452">
    <property type="entry name" value="SH3_domain"/>
</dbReference>
<feature type="chain" id="PRO_5041949475" evidence="5">
    <location>
        <begin position="23"/>
        <end position="1128"/>
    </location>
</feature>
<dbReference type="Gene3D" id="1.25.40.20">
    <property type="entry name" value="Ankyrin repeat-containing domain"/>
    <property type="match status" value="3"/>
</dbReference>
<name>A0AAD7NS25_9AGAR</name>
<feature type="domain" description="SH3" evidence="6">
    <location>
        <begin position="1065"/>
        <end position="1126"/>
    </location>
</feature>
<evidence type="ECO:0000256" key="4">
    <source>
        <dbReference type="PROSITE-ProRule" id="PRU00192"/>
    </source>
</evidence>
<dbReference type="InterPro" id="IPR036028">
    <property type="entry name" value="SH3-like_dom_sf"/>
</dbReference>
<gene>
    <name evidence="7" type="ORF">DFH07DRAFT_913092</name>
</gene>
<dbReference type="InterPro" id="IPR002110">
    <property type="entry name" value="Ankyrin_rpt"/>
</dbReference>
<keyword evidence="5" id="KW-0732">Signal</keyword>
<dbReference type="Proteomes" id="UP001215280">
    <property type="component" value="Unassembled WGS sequence"/>
</dbReference>
<dbReference type="AlphaFoldDB" id="A0AAD7NS25"/>
<evidence type="ECO:0000259" key="6">
    <source>
        <dbReference type="PROSITE" id="PS50002"/>
    </source>
</evidence>
<dbReference type="Gene3D" id="3.40.50.300">
    <property type="entry name" value="P-loop containing nucleotide triphosphate hydrolases"/>
    <property type="match status" value="1"/>
</dbReference>
<keyword evidence="8" id="KW-1185">Reference proteome</keyword>
<dbReference type="PROSITE" id="PS50088">
    <property type="entry name" value="ANK_REPEAT"/>
    <property type="match status" value="2"/>
</dbReference>
<evidence type="ECO:0000313" key="7">
    <source>
        <dbReference type="EMBL" id="KAJ7772855.1"/>
    </source>
</evidence>
<dbReference type="SUPFAM" id="SSF48403">
    <property type="entry name" value="Ankyrin repeat"/>
    <property type="match status" value="1"/>
</dbReference>
<keyword evidence="2" id="KW-0677">Repeat</keyword>
<dbReference type="SUPFAM" id="SSF50044">
    <property type="entry name" value="SH3-domain"/>
    <property type="match status" value="1"/>
</dbReference>
<dbReference type="InterPro" id="IPR054471">
    <property type="entry name" value="GPIID_WHD"/>
</dbReference>
<dbReference type="Pfam" id="PF22939">
    <property type="entry name" value="WHD_GPIID"/>
    <property type="match status" value="1"/>
</dbReference>
<dbReference type="InterPro" id="IPR036770">
    <property type="entry name" value="Ankyrin_rpt-contain_sf"/>
</dbReference>
<dbReference type="InterPro" id="IPR056884">
    <property type="entry name" value="NPHP3-like_N"/>
</dbReference>
<proteinExistence type="predicted"/>
<dbReference type="Pfam" id="PF24883">
    <property type="entry name" value="NPHP3_N"/>
    <property type="match status" value="1"/>
</dbReference>
<dbReference type="EMBL" id="JARJLG010000018">
    <property type="protein sequence ID" value="KAJ7772855.1"/>
    <property type="molecule type" value="Genomic_DNA"/>
</dbReference>
<dbReference type="SMART" id="SM00326">
    <property type="entry name" value="SH3"/>
    <property type="match status" value="1"/>
</dbReference>
<dbReference type="PROSITE" id="PS50297">
    <property type="entry name" value="ANK_REP_REGION"/>
    <property type="match status" value="1"/>
</dbReference>
<feature type="repeat" description="ANK" evidence="3">
    <location>
        <begin position="692"/>
        <end position="719"/>
    </location>
</feature>
<comment type="caution">
    <text evidence="7">The sequence shown here is derived from an EMBL/GenBank/DDBJ whole genome shotgun (WGS) entry which is preliminary data.</text>
</comment>
<feature type="repeat" description="ANK" evidence="3">
    <location>
        <begin position="720"/>
        <end position="752"/>
    </location>
</feature>
<accession>A0AAD7NS25</accession>
<sequence>MAANIIGLVASVLQLVDTVAKARDYVHDFRNARKDQKKLLQEIRDLEPLIKELQARLESLAAESTSGIQKFVKPLIQLKETMQRLEKKLNPAGTRKVSSRLTWSLWGKEEVNKGLNTIERFKSLLDIWLGMDIWNSAQDITTTVKDAAEAQQINYSDAMATLRDAAEKQRVNHNYIAKYVRDFARNQEQYHSCAKRDEVIEWYSPLNFFLRQADIFGSRQPGTGGWLLEDPTFQRWKLDRGKTLWCCGMPGAGKTVLASIIVENLRAELESPEIGVAVIYLNHKETEIQTPSNLLAAVWRQFVFRKSLSEDIHQLYETHRERRTRPSLEDTHSILRSTVSEFSSVFIAVDALDEYPDGERNTLLRRLLSLGLTVNLLLTSRPHINIAHSIPKHSDLETLEIRAKEEDIYRHLDAQILDSVRLSNHIRNCPDLREEIEEQIVRRSDGMFLLAKFHIDSLTTKHTVRAVRNTLKNMPIDLENAYDEVVERINWQSEDDKTLAWRTISWIVNAKRALRVPELREALSVQSGDTNLDPDNLLDSDIILSSCAGLVVINAKDDTIRIIHYTVQTYLEQIQARAFPHSQSAITTTCIAFLTFEALLENMHNPNLLHQYDFLDYAVEYSLIHARGEPEIEIQQTILTFLANCSVWRELWNWGHGYEIPRSPARLWVAAFFRLGHICRHLMREDGAGIVFQQAALEGLTDVVRLLVQNGADVDAKEGEYDSALQAASVRGHEETISLLLDHGANIDARGRYGTALQVASYFGHMQSACLLIAAGANSNAPAGCYGTALQAARSRRAYDIVELLLDHGADPIAAKLSFLEASEQGDAKMAKLLIERGADMNKNYRLALRAASRAGHEGIVRLLIEHNTDSRREQYYNTALWEASLNGHEAIIRLLIEHGGGNYNLALRAASRAGHEGIVRIFIDHNTQVITKRLLEHGIEGDYGLALQEASREGNEKIIELLLRDHILYVNLQNDHYRVAQSEAETHGHRMIAELLIEHRFEVGEEYRLALQAASGAGHERIVRLLLEHKVHLPLRRCRSALREAIGRGHTDIARLLIEHGVTEYPLRARALYTYEGSHEEPNDLSFSKGEVLVIRASEQEWWLAEKADGTLGIVPSNHFKYFISSS</sequence>
<keyword evidence="1 4" id="KW-0728">SH3 domain</keyword>
<evidence type="ECO:0000256" key="5">
    <source>
        <dbReference type="SAM" id="SignalP"/>
    </source>
</evidence>